<reference evidence="1" key="1">
    <citation type="submission" date="2014-09" db="EMBL/GenBank/DDBJ databases">
        <authorList>
            <person name="Magalhaes I.L.F."/>
            <person name="Oliveira U."/>
            <person name="Santos F.R."/>
            <person name="Vidigal T.H.D.A."/>
            <person name="Brescovit A.D."/>
            <person name="Santos A.J."/>
        </authorList>
    </citation>
    <scope>NUCLEOTIDE SEQUENCE</scope>
    <source>
        <tissue evidence="1">Shoot tissue taken approximately 20 cm above the soil surface</tissue>
    </source>
</reference>
<dbReference type="EMBL" id="GBRH01277001">
    <property type="protein sequence ID" value="JAD20894.1"/>
    <property type="molecule type" value="Transcribed_RNA"/>
</dbReference>
<name>A0A0A8Y4L9_ARUDO</name>
<proteinExistence type="predicted"/>
<sequence>MTSPTMKVMMRSRVIRSVAALAEAGGMLAS</sequence>
<dbReference type="AlphaFoldDB" id="A0A0A8Y4L9"/>
<organism evidence="1">
    <name type="scientific">Arundo donax</name>
    <name type="common">Giant reed</name>
    <name type="synonym">Donax arundinaceus</name>
    <dbReference type="NCBI Taxonomy" id="35708"/>
    <lineage>
        <taxon>Eukaryota</taxon>
        <taxon>Viridiplantae</taxon>
        <taxon>Streptophyta</taxon>
        <taxon>Embryophyta</taxon>
        <taxon>Tracheophyta</taxon>
        <taxon>Spermatophyta</taxon>
        <taxon>Magnoliopsida</taxon>
        <taxon>Liliopsida</taxon>
        <taxon>Poales</taxon>
        <taxon>Poaceae</taxon>
        <taxon>PACMAD clade</taxon>
        <taxon>Arundinoideae</taxon>
        <taxon>Arundineae</taxon>
        <taxon>Arundo</taxon>
    </lineage>
</organism>
<protein>
    <submittedName>
        <fullName evidence="1">Uncharacterized protein</fullName>
    </submittedName>
</protein>
<accession>A0A0A8Y4L9</accession>
<reference evidence="1" key="2">
    <citation type="journal article" date="2015" name="Data Brief">
        <title>Shoot transcriptome of the giant reed, Arundo donax.</title>
        <authorList>
            <person name="Barrero R.A."/>
            <person name="Guerrero F.D."/>
            <person name="Moolhuijzen P."/>
            <person name="Goolsby J.A."/>
            <person name="Tidwell J."/>
            <person name="Bellgard S.E."/>
            <person name="Bellgard M.I."/>
        </authorList>
    </citation>
    <scope>NUCLEOTIDE SEQUENCE</scope>
    <source>
        <tissue evidence="1">Shoot tissue taken approximately 20 cm above the soil surface</tissue>
    </source>
</reference>
<evidence type="ECO:0000313" key="1">
    <source>
        <dbReference type="EMBL" id="JAD20894.1"/>
    </source>
</evidence>